<reference evidence="1" key="1">
    <citation type="submission" date="2014-09" db="EMBL/GenBank/DDBJ databases">
        <authorList>
            <person name="Magalhaes I.L.F."/>
            <person name="Oliveira U."/>
            <person name="Santos F.R."/>
            <person name="Vidigal T.H.D.A."/>
            <person name="Brescovit A.D."/>
            <person name="Santos A.J."/>
        </authorList>
    </citation>
    <scope>NUCLEOTIDE SEQUENCE</scope>
    <source>
        <tissue evidence="1">Shoot tissue taken approximately 20 cm above the soil surface</tissue>
    </source>
</reference>
<evidence type="ECO:0000313" key="1">
    <source>
        <dbReference type="EMBL" id="JAD40778.1"/>
    </source>
</evidence>
<accession>A0A0A8ZSW7</accession>
<proteinExistence type="predicted"/>
<dbReference type="EMBL" id="GBRH01257117">
    <property type="protein sequence ID" value="JAD40778.1"/>
    <property type="molecule type" value="Transcribed_RNA"/>
</dbReference>
<organism evidence="1">
    <name type="scientific">Arundo donax</name>
    <name type="common">Giant reed</name>
    <name type="synonym">Donax arundinaceus</name>
    <dbReference type="NCBI Taxonomy" id="35708"/>
    <lineage>
        <taxon>Eukaryota</taxon>
        <taxon>Viridiplantae</taxon>
        <taxon>Streptophyta</taxon>
        <taxon>Embryophyta</taxon>
        <taxon>Tracheophyta</taxon>
        <taxon>Spermatophyta</taxon>
        <taxon>Magnoliopsida</taxon>
        <taxon>Liliopsida</taxon>
        <taxon>Poales</taxon>
        <taxon>Poaceae</taxon>
        <taxon>PACMAD clade</taxon>
        <taxon>Arundinoideae</taxon>
        <taxon>Arundineae</taxon>
        <taxon>Arundo</taxon>
    </lineage>
</organism>
<name>A0A0A8ZSW7_ARUDO</name>
<protein>
    <submittedName>
        <fullName evidence="1">Uncharacterized protein</fullName>
    </submittedName>
</protein>
<dbReference type="AlphaFoldDB" id="A0A0A8ZSW7"/>
<reference evidence="1" key="2">
    <citation type="journal article" date="2015" name="Data Brief">
        <title>Shoot transcriptome of the giant reed, Arundo donax.</title>
        <authorList>
            <person name="Barrero R.A."/>
            <person name="Guerrero F.D."/>
            <person name="Moolhuijzen P."/>
            <person name="Goolsby J.A."/>
            <person name="Tidwell J."/>
            <person name="Bellgard S.E."/>
            <person name="Bellgard M.I."/>
        </authorList>
    </citation>
    <scope>NUCLEOTIDE SEQUENCE</scope>
    <source>
        <tissue evidence="1">Shoot tissue taken approximately 20 cm above the soil surface</tissue>
    </source>
</reference>
<sequence length="26" mass="2960">MQSLILRGLSNKTNGHPTKYMVVDQE</sequence>